<keyword evidence="2" id="KW-0547">Nucleotide-binding</keyword>
<evidence type="ECO:0000313" key="2">
    <source>
        <dbReference type="EMBL" id="HAT3807854.1"/>
    </source>
</evidence>
<dbReference type="PANTHER" id="PTHR43581">
    <property type="entry name" value="ATP/GTP PHOSPHATASE"/>
    <property type="match status" value="1"/>
</dbReference>
<sequence length="209" mass="24309">MTDELSPPKKTIMPETEDLSRFLNRVVTKETEAKNDNLISQIIEKTKNLREVKKEKPLLVYFLNKLNDIIDSTKELESTIESFVTVCNNYLKISDDSKTFTFDIERLHVVVKDNFTKKNIKLEDLSSGEKQIISIMAHFYLDDSKRKKILLIDEPELSLSTEWQAHILEDIANSENLNQIMPELFGQFFTMKQSTDRQCNSIPLKVAKY</sequence>
<reference evidence="2" key="1">
    <citation type="journal article" date="2018" name="Genome Biol.">
        <title>SKESA: strategic k-mer extension for scrupulous assemblies.</title>
        <authorList>
            <person name="Souvorov A."/>
            <person name="Agarwala R."/>
            <person name="Lipman D.J."/>
        </authorList>
    </citation>
    <scope>NUCLEOTIDE SEQUENCE</scope>
    <source>
        <strain evidence="2">Morganella morganii ARLG-3209</strain>
    </source>
</reference>
<dbReference type="EMBL" id="DACSWI010000001">
    <property type="protein sequence ID" value="HAT3807854.1"/>
    <property type="molecule type" value="Genomic_DNA"/>
</dbReference>
<evidence type="ECO:0000313" key="3">
    <source>
        <dbReference type="Proteomes" id="UP000865968"/>
    </source>
</evidence>
<reference evidence="2" key="2">
    <citation type="submission" date="2020-10" db="EMBL/GenBank/DDBJ databases">
        <authorList>
            <consortium name="NCBI Pathogen Detection Project"/>
        </authorList>
    </citation>
    <scope>NUCLEOTIDE SEQUENCE</scope>
    <source>
        <strain evidence="2">Morganella morganii ARLG-3209</strain>
    </source>
</reference>
<dbReference type="GO" id="GO:0005524">
    <property type="term" value="F:ATP binding"/>
    <property type="evidence" value="ECO:0007669"/>
    <property type="project" value="UniProtKB-KW"/>
</dbReference>
<protein>
    <submittedName>
        <fullName evidence="2">ATP-binding protein</fullName>
    </submittedName>
</protein>
<dbReference type="InterPro" id="IPR003959">
    <property type="entry name" value="ATPase_AAA_core"/>
</dbReference>
<feature type="domain" description="ATPase AAA-type core" evidence="1">
    <location>
        <begin position="116"/>
        <end position="171"/>
    </location>
</feature>
<name>A0AAN5MEK0_MORMO</name>
<organism evidence="2 3">
    <name type="scientific">Morganella morganii</name>
    <name type="common">Proteus morganii</name>
    <dbReference type="NCBI Taxonomy" id="582"/>
    <lineage>
        <taxon>Bacteria</taxon>
        <taxon>Pseudomonadati</taxon>
        <taxon>Pseudomonadota</taxon>
        <taxon>Gammaproteobacteria</taxon>
        <taxon>Enterobacterales</taxon>
        <taxon>Morganellaceae</taxon>
        <taxon>Morganella</taxon>
    </lineage>
</organism>
<dbReference type="GO" id="GO:0016887">
    <property type="term" value="F:ATP hydrolysis activity"/>
    <property type="evidence" value="ECO:0007669"/>
    <property type="project" value="InterPro"/>
</dbReference>
<dbReference type="InterPro" id="IPR051396">
    <property type="entry name" value="Bact_Antivir_Def_Nuclease"/>
</dbReference>
<dbReference type="InterPro" id="IPR027417">
    <property type="entry name" value="P-loop_NTPase"/>
</dbReference>
<proteinExistence type="predicted"/>
<dbReference type="Proteomes" id="UP000865968">
    <property type="component" value="Unassembled WGS sequence"/>
</dbReference>
<dbReference type="AlphaFoldDB" id="A0AAN5MEK0"/>
<dbReference type="Pfam" id="PF13304">
    <property type="entry name" value="AAA_21"/>
    <property type="match status" value="1"/>
</dbReference>
<keyword evidence="2" id="KW-0067">ATP-binding</keyword>
<dbReference type="Gene3D" id="3.40.50.300">
    <property type="entry name" value="P-loop containing nucleotide triphosphate hydrolases"/>
    <property type="match status" value="1"/>
</dbReference>
<dbReference type="PANTHER" id="PTHR43581:SF2">
    <property type="entry name" value="EXCINUCLEASE ATPASE SUBUNIT"/>
    <property type="match status" value="1"/>
</dbReference>
<accession>A0AAN5MEK0</accession>
<evidence type="ECO:0000259" key="1">
    <source>
        <dbReference type="Pfam" id="PF13304"/>
    </source>
</evidence>
<comment type="caution">
    <text evidence="2">The sequence shown here is derived from an EMBL/GenBank/DDBJ whole genome shotgun (WGS) entry which is preliminary data.</text>
</comment>
<dbReference type="SUPFAM" id="SSF52540">
    <property type="entry name" value="P-loop containing nucleoside triphosphate hydrolases"/>
    <property type="match status" value="1"/>
</dbReference>
<gene>
    <name evidence="2" type="ORF">I8608_000655</name>
</gene>